<dbReference type="AlphaFoldDB" id="A0A2G8SVB2"/>
<dbReference type="Gene3D" id="1.10.600.10">
    <property type="entry name" value="Farnesyl Diphosphate Synthase"/>
    <property type="match status" value="1"/>
</dbReference>
<reference evidence="1 2" key="1">
    <citation type="journal article" date="2015" name="Sci. Rep.">
        <title>Chromosome-level genome map provides insights into diverse defense mechanisms in the medicinal fungus Ganoderma sinense.</title>
        <authorList>
            <person name="Zhu Y."/>
            <person name="Xu J."/>
            <person name="Sun C."/>
            <person name="Zhou S."/>
            <person name="Xu H."/>
            <person name="Nelson D.R."/>
            <person name="Qian J."/>
            <person name="Song J."/>
            <person name="Luo H."/>
            <person name="Xiang L."/>
            <person name="Li Y."/>
            <person name="Xu Z."/>
            <person name="Ji A."/>
            <person name="Wang L."/>
            <person name="Lu S."/>
            <person name="Hayward A."/>
            <person name="Sun W."/>
            <person name="Li X."/>
            <person name="Schwartz D.C."/>
            <person name="Wang Y."/>
            <person name="Chen S."/>
        </authorList>
    </citation>
    <scope>NUCLEOTIDE SEQUENCE [LARGE SCALE GENOMIC DNA]</scope>
    <source>
        <strain evidence="1 2">ZZ0214-1</strain>
    </source>
</reference>
<organism evidence="1 2">
    <name type="scientific">Ganoderma sinense ZZ0214-1</name>
    <dbReference type="NCBI Taxonomy" id="1077348"/>
    <lineage>
        <taxon>Eukaryota</taxon>
        <taxon>Fungi</taxon>
        <taxon>Dikarya</taxon>
        <taxon>Basidiomycota</taxon>
        <taxon>Agaricomycotina</taxon>
        <taxon>Agaricomycetes</taxon>
        <taxon>Polyporales</taxon>
        <taxon>Polyporaceae</taxon>
        <taxon>Ganoderma</taxon>
    </lineage>
</organism>
<dbReference type="OrthoDB" id="2800002at2759"/>
<dbReference type="EMBL" id="AYKW01000001">
    <property type="protein sequence ID" value="PIL37706.1"/>
    <property type="molecule type" value="Genomic_DNA"/>
</dbReference>
<comment type="caution">
    <text evidence="1">The sequence shown here is derived from an EMBL/GenBank/DDBJ whole genome shotgun (WGS) entry which is preliminary data.</text>
</comment>
<keyword evidence="2" id="KW-1185">Reference proteome</keyword>
<proteinExistence type="predicted"/>
<sequence length="68" mass="8027">MSDWPWPRKLNPLYEEVEAESIAWLESFKPYTQDSQRAHNQGDFGRLAALVWSDAPRDRLRIANDFMC</sequence>
<gene>
    <name evidence="1" type="ORF">GSI_01400</name>
</gene>
<name>A0A2G8SVB2_9APHY</name>
<evidence type="ECO:0000313" key="2">
    <source>
        <dbReference type="Proteomes" id="UP000230002"/>
    </source>
</evidence>
<accession>A0A2G8SVB2</accession>
<dbReference type="SUPFAM" id="SSF48576">
    <property type="entry name" value="Terpenoid synthases"/>
    <property type="match status" value="1"/>
</dbReference>
<dbReference type="Proteomes" id="UP000230002">
    <property type="component" value="Unassembled WGS sequence"/>
</dbReference>
<evidence type="ECO:0000313" key="1">
    <source>
        <dbReference type="EMBL" id="PIL37706.1"/>
    </source>
</evidence>
<dbReference type="InterPro" id="IPR008949">
    <property type="entry name" value="Isoprenoid_synthase_dom_sf"/>
</dbReference>
<protein>
    <submittedName>
        <fullName evidence="1">Terpene synthase</fullName>
    </submittedName>
</protein>